<feature type="transmembrane region" description="Helical" evidence="1">
    <location>
        <begin position="60"/>
        <end position="80"/>
    </location>
</feature>
<feature type="transmembrane region" description="Helical" evidence="1">
    <location>
        <begin position="106"/>
        <end position="124"/>
    </location>
</feature>
<dbReference type="AlphaFoldDB" id="W4EKT5"/>
<dbReference type="InterPro" id="IPR012867">
    <property type="entry name" value="DUF1648"/>
</dbReference>
<reference evidence="3 4" key="1">
    <citation type="journal article" date="2014" name="BMC Genomics">
        <title>Genomic comparison of sporeforming bacilli isolated from milk.</title>
        <authorList>
            <person name="Moreno Switt A.I."/>
            <person name="Andrus A.D."/>
            <person name="Ranieri M.L."/>
            <person name="Orsi R.H."/>
            <person name="Ivy R."/>
            <person name="den Bakker H.C."/>
            <person name="Martin N.H."/>
            <person name="Wiedmann M."/>
            <person name="Boor K.J."/>
        </authorList>
    </citation>
    <scope>NUCLEOTIDE SEQUENCE [LARGE SCALE GENOMIC DNA]</scope>
    <source>
        <strain evidence="3 4">FSL R5-213</strain>
    </source>
</reference>
<evidence type="ECO:0000259" key="2">
    <source>
        <dbReference type="Pfam" id="PF07853"/>
    </source>
</evidence>
<comment type="caution">
    <text evidence="3">The sequence shown here is derived from an EMBL/GenBank/DDBJ whole genome shotgun (WGS) entry which is preliminary data.</text>
</comment>
<proteinExistence type="predicted"/>
<keyword evidence="1" id="KW-1133">Transmembrane helix</keyword>
<accession>W4EKT5</accession>
<dbReference type="Pfam" id="PF07853">
    <property type="entry name" value="DUF1648"/>
    <property type="match status" value="1"/>
</dbReference>
<keyword evidence="4" id="KW-1185">Reference proteome</keyword>
<sequence length="164" mass="18975">MFNQPKLVIPRSAVRTTFDILAIGIFVVAIIYGITQWSSLPSEVPTHYNALGVPDDWGPRWMFFLPPILGVVLWLFCHVLEQKPHLHNYSTLTADNTERLYKNSMLLLNFVKNEILLFFAFNIWNDVHIARGGESLLGVYEMPLFLAILFGTIIFFVVRFFKLR</sequence>
<name>W4EKT5_9BACL</name>
<keyword evidence="1" id="KW-0472">Membrane</keyword>
<dbReference type="RefSeq" id="WP_051448833.1">
    <property type="nucleotide sequence ID" value="NZ_ASQA01000042.1"/>
</dbReference>
<feature type="transmembrane region" description="Helical" evidence="1">
    <location>
        <begin position="144"/>
        <end position="161"/>
    </location>
</feature>
<evidence type="ECO:0000256" key="1">
    <source>
        <dbReference type="SAM" id="Phobius"/>
    </source>
</evidence>
<feature type="domain" description="DUF1648" evidence="2">
    <location>
        <begin position="25"/>
        <end position="70"/>
    </location>
</feature>
<evidence type="ECO:0000313" key="3">
    <source>
        <dbReference type="EMBL" id="ETT80864.1"/>
    </source>
</evidence>
<protein>
    <recommendedName>
        <fullName evidence="2">DUF1648 domain-containing protein</fullName>
    </recommendedName>
</protein>
<dbReference type="eggNOG" id="COG4194">
    <property type="taxonomic scope" value="Bacteria"/>
</dbReference>
<gene>
    <name evidence="3" type="ORF">C176_19154</name>
</gene>
<dbReference type="Proteomes" id="UP000019062">
    <property type="component" value="Unassembled WGS sequence"/>
</dbReference>
<evidence type="ECO:0000313" key="4">
    <source>
        <dbReference type="Proteomes" id="UP000019062"/>
    </source>
</evidence>
<dbReference type="EMBL" id="ASQA01000042">
    <property type="protein sequence ID" value="ETT80864.1"/>
    <property type="molecule type" value="Genomic_DNA"/>
</dbReference>
<keyword evidence="1" id="KW-0812">Transmembrane</keyword>
<organism evidence="3 4">
    <name type="scientific">Viridibacillus arenosi FSL R5-213</name>
    <dbReference type="NCBI Taxonomy" id="1227360"/>
    <lineage>
        <taxon>Bacteria</taxon>
        <taxon>Bacillati</taxon>
        <taxon>Bacillota</taxon>
        <taxon>Bacilli</taxon>
        <taxon>Bacillales</taxon>
        <taxon>Caryophanaceae</taxon>
        <taxon>Viridibacillus</taxon>
    </lineage>
</organism>
<feature type="transmembrane region" description="Helical" evidence="1">
    <location>
        <begin position="20"/>
        <end position="40"/>
    </location>
</feature>